<dbReference type="Proteomes" id="UP000252558">
    <property type="component" value="Unassembled WGS sequence"/>
</dbReference>
<organism evidence="2 3">
    <name type="scientific">Corallincola holothuriorum</name>
    <dbReference type="NCBI Taxonomy" id="2282215"/>
    <lineage>
        <taxon>Bacteria</taxon>
        <taxon>Pseudomonadati</taxon>
        <taxon>Pseudomonadota</taxon>
        <taxon>Gammaproteobacteria</taxon>
        <taxon>Alteromonadales</taxon>
        <taxon>Psychromonadaceae</taxon>
        <taxon>Corallincola</taxon>
    </lineage>
</organism>
<dbReference type="Pfam" id="PF02635">
    <property type="entry name" value="DsrE"/>
    <property type="match status" value="1"/>
</dbReference>
<dbReference type="InterPro" id="IPR003787">
    <property type="entry name" value="Sulphur_relay_DsrE/F-like"/>
</dbReference>
<dbReference type="PANTHER" id="PTHR38780">
    <property type="entry name" value="PROTEIN TUSC"/>
    <property type="match status" value="1"/>
</dbReference>
<proteinExistence type="inferred from homology"/>
<dbReference type="InterPro" id="IPR027396">
    <property type="entry name" value="DsrEFH-like"/>
</dbReference>
<protein>
    <submittedName>
        <fullName evidence="2">Uncharacterized protein</fullName>
    </submittedName>
</protein>
<comment type="caution">
    <text evidence="2">The sequence shown here is derived from an EMBL/GenBank/DDBJ whole genome shotgun (WGS) entry which is preliminary data.</text>
</comment>
<sequence length="132" mass="14191">MLIASSTLNEYCPAMKKIAILLRQSPFTGNQLQETIDIGLAYAAFDQSVSLIFTEQAVLACCESTEPARAGFADFLKQFGAFELYEIAETVVCADALALQGLAEHQLRAGVESRSAAEIAALLPTFDIVISI</sequence>
<dbReference type="EMBL" id="QPID01000001">
    <property type="protein sequence ID" value="RCU52436.1"/>
    <property type="molecule type" value="Genomic_DNA"/>
</dbReference>
<dbReference type="InterPro" id="IPR017462">
    <property type="entry name" value="Sulphur_relay_TusC/DsrF"/>
</dbReference>
<evidence type="ECO:0000256" key="1">
    <source>
        <dbReference type="ARBA" id="ARBA00005996"/>
    </source>
</evidence>
<dbReference type="SUPFAM" id="SSF75169">
    <property type="entry name" value="DsrEFH-like"/>
    <property type="match status" value="1"/>
</dbReference>
<dbReference type="Gene3D" id="3.40.1260.10">
    <property type="entry name" value="DsrEFH-like"/>
    <property type="match status" value="1"/>
</dbReference>
<dbReference type="AlphaFoldDB" id="A0A368NQL6"/>
<accession>A0A368NQL6</accession>
<keyword evidence="3" id="KW-1185">Reference proteome</keyword>
<evidence type="ECO:0000313" key="3">
    <source>
        <dbReference type="Proteomes" id="UP000252558"/>
    </source>
</evidence>
<name>A0A368NQL6_9GAMM</name>
<dbReference type="PANTHER" id="PTHR38780:SF1">
    <property type="entry name" value="PROTEIN TUSC"/>
    <property type="match status" value="1"/>
</dbReference>
<reference evidence="2 3" key="1">
    <citation type="submission" date="2018-07" db="EMBL/GenBank/DDBJ databases">
        <title>Corallincola holothuriorum sp. nov., a new facultative anaerobe isolated from sea cucumber Apostichopus japonicus.</title>
        <authorList>
            <person name="Xia H."/>
        </authorList>
    </citation>
    <scope>NUCLEOTIDE SEQUENCE [LARGE SCALE GENOMIC DNA]</scope>
    <source>
        <strain evidence="2 3">C4</strain>
    </source>
</reference>
<evidence type="ECO:0000313" key="2">
    <source>
        <dbReference type="EMBL" id="RCU52436.1"/>
    </source>
</evidence>
<gene>
    <name evidence="2" type="ORF">DU002_00225</name>
</gene>
<comment type="similarity">
    <text evidence="1">Belongs to the DsrF/TusC family.</text>
</comment>